<organism evidence="2 3">
    <name type="scientific">Dendrothele bispora (strain CBS 962.96)</name>
    <dbReference type="NCBI Taxonomy" id="1314807"/>
    <lineage>
        <taxon>Eukaryota</taxon>
        <taxon>Fungi</taxon>
        <taxon>Dikarya</taxon>
        <taxon>Basidiomycota</taxon>
        <taxon>Agaricomycotina</taxon>
        <taxon>Agaricomycetes</taxon>
        <taxon>Agaricomycetidae</taxon>
        <taxon>Agaricales</taxon>
        <taxon>Agaricales incertae sedis</taxon>
        <taxon>Dendrothele</taxon>
    </lineage>
</organism>
<dbReference type="EMBL" id="ML179818">
    <property type="protein sequence ID" value="THU81334.1"/>
    <property type="molecule type" value="Genomic_DNA"/>
</dbReference>
<dbReference type="OrthoDB" id="2968433at2759"/>
<dbReference type="InterPro" id="IPR036047">
    <property type="entry name" value="F-box-like_dom_sf"/>
</dbReference>
<reference evidence="2 3" key="1">
    <citation type="journal article" date="2019" name="Nat. Ecol. Evol.">
        <title>Megaphylogeny resolves global patterns of mushroom evolution.</title>
        <authorList>
            <person name="Varga T."/>
            <person name="Krizsan K."/>
            <person name="Foldi C."/>
            <person name="Dima B."/>
            <person name="Sanchez-Garcia M."/>
            <person name="Sanchez-Ramirez S."/>
            <person name="Szollosi G.J."/>
            <person name="Szarkandi J.G."/>
            <person name="Papp V."/>
            <person name="Albert L."/>
            <person name="Andreopoulos W."/>
            <person name="Angelini C."/>
            <person name="Antonin V."/>
            <person name="Barry K.W."/>
            <person name="Bougher N.L."/>
            <person name="Buchanan P."/>
            <person name="Buyck B."/>
            <person name="Bense V."/>
            <person name="Catcheside P."/>
            <person name="Chovatia M."/>
            <person name="Cooper J."/>
            <person name="Damon W."/>
            <person name="Desjardin D."/>
            <person name="Finy P."/>
            <person name="Geml J."/>
            <person name="Haridas S."/>
            <person name="Hughes K."/>
            <person name="Justo A."/>
            <person name="Karasinski D."/>
            <person name="Kautmanova I."/>
            <person name="Kiss B."/>
            <person name="Kocsube S."/>
            <person name="Kotiranta H."/>
            <person name="LaButti K.M."/>
            <person name="Lechner B.E."/>
            <person name="Liimatainen K."/>
            <person name="Lipzen A."/>
            <person name="Lukacs Z."/>
            <person name="Mihaltcheva S."/>
            <person name="Morgado L.N."/>
            <person name="Niskanen T."/>
            <person name="Noordeloos M.E."/>
            <person name="Ohm R.A."/>
            <person name="Ortiz-Santana B."/>
            <person name="Ovrebo C."/>
            <person name="Racz N."/>
            <person name="Riley R."/>
            <person name="Savchenko A."/>
            <person name="Shiryaev A."/>
            <person name="Soop K."/>
            <person name="Spirin V."/>
            <person name="Szebenyi C."/>
            <person name="Tomsovsky M."/>
            <person name="Tulloss R.E."/>
            <person name="Uehling J."/>
            <person name="Grigoriev I.V."/>
            <person name="Vagvolgyi C."/>
            <person name="Papp T."/>
            <person name="Martin F.M."/>
            <person name="Miettinen O."/>
            <person name="Hibbett D.S."/>
            <person name="Nagy L.G."/>
        </authorList>
    </citation>
    <scope>NUCLEOTIDE SEQUENCE [LARGE SCALE GENOMIC DNA]</scope>
    <source>
        <strain evidence="2 3">CBS 962.96</strain>
    </source>
</reference>
<protein>
    <recommendedName>
        <fullName evidence="1">F-box domain-containing protein</fullName>
    </recommendedName>
</protein>
<evidence type="ECO:0000313" key="2">
    <source>
        <dbReference type="EMBL" id="THU81334.1"/>
    </source>
</evidence>
<dbReference type="SUPFAM" id="SSF52047">
    <property type="entry name" value="RNI-like"/>
    <property type="match status" value="1"/>
</dbReference>
<name>A0A4S8KZ44_DENBC</name>
<dbReference type="AlphaFoldDB" id="A0A4S8KZ44"/>
<dbReference type="Proteomes" id="UP000297245">
    <property type="component" value="Unassembled WGS sequence"/>
</dbReference>
<dbReference type="Pfam" id="PF12937">
    <property type="entry name" value="F-box-like"/>
    <property type="match status" value="1"/>
</dbReference>
<proteinExistence type="predicted"/>
<dbReference type="SUPFAM" id="SSF81383">
    <property type="entry name" value="F-box domain"/>
    <property type="match status" value="1"/>
</dbReference>
<dbReference type="InterPro" id="IPR001810">
    <property type="entry name" value="F-box_dom"/>
</dbReference>
<dbReference type="Gene3D" id="3.80.10.10">
    <property type="entry name" value="Ribonuclease Inhibitor"/>
    <property type="match status" value="1"/>
</dbReference>
<gene>
    <name evidence="2" type="ORF">K435DRAFT_972386</name>
</gene>
<accession>A0A4S8KZ44</accession>
<evidence type="ECO:0000313" key="3">
    <source>
        <dbReference type="Proteomes" id="UP000297245"/>
    </source>
</evidence>
<feature type="domain" description="F-box" evidence="1">
    <location>
        <begin position="25"/>
        <end position="63"/>
    </location>
</feature>
<dbReference type="InterPro" id="IPR032675">
    <property type="entry name" value="LRR_dom_sf"/>
</dbReference>
<keyword evidence="3" id="KW-1185">Reference proteome</keyword>
<sequence>MPELLSASERTANSHDRVASACLAESLPEELLILIVSHIRSKKDLRSFSTVCRSWSFPAQSRLFSTLVIADPHRVKTWIYRFQSSPHICHLVKKIDFSEYEPGSRAQKLLKKLPNVKEVVTEYWNPESVRMLKRLKNLERLSLYEVNKGDLANVTLGIRKMGYLKSLDISVEGDVTWSPSLLPEKTLKGPLRLRALGVALYADTEEDTAGSIRHMLDWLCSPVFDHSELQTLNLVWEDTVIRGQDPAGVEVERLGCFFNALNPQLENLVLTLPEGDTSGEETDDSDSEMYSKLDPFYNYLFVSKALSKFTNLKTLTIHPVRIVEFRTGIEKALAFLGTLRESPLHTIHLDLDLGRYVVLTELPDHLGNLVALNKLFEESDSDKMPSFPNLKGFHFHVHTTHYRKSDWIVRTMKYIMRELEKRHVLHVEILKPRYDSSDDDIGTFAGSLRWQGLYTT</sequence>
<evidence type="ECO:0000259" key="1">
    <source>
        <dbReference type="Pfam" id="PF12937"/>
    </source>
</evidence>